<feature type="domain" description="CTP synthase N-terminal" evidence="1">
    <location>
        <begin position="12"/>
        <end position="139"/>
    </location>
</feature>
<dbReference type="Pfam" id="PF06418">
    <property type="entry name" value="CTP_synth_N"/>
    <property type="match status" value="1"/>
</dbReference>
<dbReference type="InterPro" id="IPR027417">
    <property type="entry name" value="P-loop_NTPase"/>
</dbReference>
<protein>
    <submittedName>
        <fullName evidence="2">Cytidine triphosphate synthetase</fullName>
    </submittedName>
</protein>
<dbReference type="PANTHER" id="PTHR11550:SF0">
    <property type="entry name" value="CTP SYNTHASE-RELATED"/>
    <property type="match status" value="1"/>
</dbReference>
<dbReference type="GO" id="GO:0019856">
    <property type="term" value="P:pyrimidine nucleobase biosynthetic process"/>
    <property type="evidence" value="ECO:0007669"/>
    <property type="project" value="TreeGrafter"/>
</dbReference>
<organism evidence="2 3">
    <name type="scientific">Plasmodium falciparum RAJ116</name>
    <dbReference type="NCBI Taxonomy" id="580058"/>
    <lineage>
        <taxon>Eukaryota</taxon>
        <taxon>Sar</taxon>
        <taxon>Alveolata</taxon>
        <taxon>Apicomplexa</taxon>
        <taxon>Aconoidasida</taxon>
        <taxon>Haemosporida</taxon>
        <taxon>Plasmodiidae</taxon>
        <taxon>Plasmodium</taxon>
        <taxon>Plasmodium (Laverania)</taxon>
    </lineage>
</organism>
<dbReference type="InterPro" id="IPR004468">
    <property type="entry name" value="CTP_synthase"/>
</dbReference>
<dbReference type="Gene3D" id="3.40.50.300">
    <property type="entry name" value="P-loop containing nucleotide triphosphate hydrolases"/>
    <property type="match status" value="1"/>
</dbReference>
<dbReference type="AlphaFoldDB" id="A0A0L0CTC0"/>
<dbReference type="GO" id="GO:0042802">
    <property type="term" value="F:identical protein binding"/>
    <property type="evidence" value="ECO:0007669"/>
    <property type="project" value="TreeGrafter"/>
</dbReference>
<sequence>MDSVDDEKPIIKYIIVTGGNMSGLGKGTAMSSMAVLLLTKNILLTTIKIDPYLNIDAGTMSPYEHGEVYVLEDGGEVDLDLGNYERFLNIRLTYKNNITSGKIYEEVIKKERKGEYLGKTVQVVPHVTDAIQNGIKDVIDEILRK</sequence>
<dbReference type="EMBL" id="GG663902">
    <property type="protein sequence ID" value="KNC35720.1"/>
    <property type="molecule type" value="Genomic_DNA"/>
</dbReference>
<evidence type="ECO:0000313" key="3">
    <source>
        <dbReference type="Proteomes" id="UP000054566"/>
    </source>
</evidence>
<accession>A0A0L0CTC0</accession>
<dbReference type="Proteomes" id="UP000054566">
    <property type="component" value="Unassembled WGS sequence"/>
</dbReference>
<dbReference type="GO" id="GO:0006241">
    <property type="term" value="P:CTP biosynthetic process"/>
    <property type="evidence" value="ECO:0007669"/>
    <property type="project" value="TreeGrafter"/>
</dbReference>
<name>A0A0L0CTC0_PLAFA</name>
<reference evidence="3" key="1">
    <citation type="submission" date="2015-07" db="EMBL/GenBank/DDBJ databases">
        <title>Annotation of Plasmodium falciparum RAJ116.</title>
        <authorList>
            <consortium name="The Broad Institute Genome Sequencing Platform"/>
            <person name="Volkman S.K."/>
            <person name="Neafsey D.E."/>
            <person name="Dash A.P."/>
            <person name="Chitnis C.E."/>
            <person name="Hartl D.L."/>
            <person name="Young S.K."/>
            <person name="Zeng Q."/>
            <person name="Koehrsen M."/>
            <person name="Alvarado L."/>
            <person name="Berlin A."/>
            <person name="Borenstein D."/>
            <person name="Chapman S.B."/>
            <person name="Chen Z."/>
            <person name="Engels R."/>
            <person name="Freedman E."/>
            <person name="Gellesch M."/>
            <person name="Goldberg J."/>
            <person name="Griggs A."/>
            <person name="Gujja S."/>
            <person name="Heilman E.R."/>
            <person name="Heiman D.I."/>
            <person name="Howarth C."/>
            <person name="Jen D."/>
            <person name="Larson L."/>
            <person name="Mehta T."/>
            <person name="Neiman D."/>
            <person name="Park D."/>
            <person name="Pearson M."/>
            <person name="Roberts A."/>
            <person name="Saif S."/>
            <person name="Shea T."/>
            <person name="Shenoy N."/>
            <person name="Sisk P."/>
            <person name="Stolte C."/>
            <person name="Sykes S."/>
            <person name="Walk T."/>
            <person name="White J."/>
            <person name="Yandava C."/>
            <person name="Haas B."/>
            <person name="Henn M.R."/>
            <person name="Nusbaum C."/>
            <person name="Birren B."/>
        </authorList>
    </citation>
    <scope>NUCLEOTIDE SEQUENCE [LARGE SCALE GENOMIC DNA]</scope>
    <source>
        <strain evidence="3">RAJ116</strain>
    </source>
</reference>
<dbReference type="InterPro" id="IPR017456">
    <property type="entry name" value="CTP_synthase_N"/>
</dbReference>
<evidence type="ECO:0000313" key="2">
    <source>
        <dbReference type="EMBL" id="KNC35720.1"/>
    </source>
</evidence>
<proteinExistence type="predicted"/>
<reference evidence="3" key="2">
    <citation type="submission" date="2015-07" db="EMBL/GenBank/DDBJ databases">
        <title>The genome sequence of Plasmodium falciparum RAJ116.</title>
        <authorList>
            <consortium name="The Broad Institute Genome Sequencing Platform"/>
            <person name="Volkman S.K."/>
            <person name="Neafsey D.E."/>
            <person name="Dash A.P."/>
            <person name="Chitnis C.E."/>
            <person name="Hartl D.L."/>
            <person name="Young S.K."/>
            <person name="Kodira C.D."/>
            <person name="Zeng Q."/>
            <person name="Koehrsen M."/>
            <person name="Godfrey P."/>
            <person name="Alvarado L."/>
            <person name="Berlin A."/>
            <person name="Borenstein D."/>
            <person name="Chen Z."/>
            <person name="Engels R."/>
            <person name="Freedman E."/>
            <person name="Gellesch M."/>
            <person name="Goldberg J."/>
            <person name="Griggs A."/>
            <person name="Gujja S."/>
            <person name="Heiman D."/>
            <person name="Hepburn T."/>
            <person name="Howarth C."/>
            <person name="Jen D."/>
            <person name="Larson L."/>
            <person name="Lewis B."/>
            <person name="Mehta T."/>
            <person name="Park D."/>
            <person name="Pearson M."/>
            <person name="Roberts A."/>
            <person name="Saif S."/>
            <person name="Shea T."/>
            <person name="Shenoy N."/>
            <person name="Sisk P."/>
            <person name="Stolte C."/>
            <person name="Sykes S."/>
            <person name="Walk T."/>
            <person name="White J."/>
            <person name="Yandava C."/>
            <person name="Wirth D.F."/>
            <person name="Nusbaum C."/>
            <person name="Birren B."/>
        </authorList>
    </citation>
    <scope>NUCLEOTIDE SEQUENCE [LARGE SCALE GENOMIC DNA]</scope>
    <source>
        <strain evidence="3">RAJ116</strain>
    </source>
</reference>
<dbReference type="OrthoDB" id="1739076at2759"/>
<dbReference type="PANTHER" id="PTHR11550">
    <property type="entry name" value="CTP SYNTHASE"/>
    <property type="match status" value="1"/>
</dbReference>
<evidence type="ECO:0000259" key="1">
    <source>
        <dbReference type="Pfam" id="PF06418"/>
    </source>
</evidence>
<gene>
    <name evidence="2" type="ORF">PFLG_00659</name>
</gene>
<dbReference type="SUPFAM" id="SSF52540">
    <property type="entry name" value="P-loop containing nucleoside triphosphate hydrolases"/>
    <property type="match status" value="1"/>
</dbReference>
<dbReference type="GO" id="GO:0003883">
    <property type="term" value="F:CTP synthase activity"/>
    <property type="evidence" value="ECO:0007669"/>
    <property type="project" value="InterPro"/>
</dbReference>